<evidence type="ECO:0000313" key="2">
    <source>
        <dbReference type="Proteomes" id="UP000479710"/>
    </source>
</evidence>
<dbReference type="EMBL" id="SPHZ02000003">
    <property type="protein sequence ID" value="KAF0923188.1"/>
    <property type="molecule type" value="Genomic_DNA"/>
</dbReference>
<proteinExistence type="predicted"/>
<dbReference type="AlphaFoldDB" id="A0A6G1EEH7"/>
<dbReference type="Proteomes" id="UP000479710">
    <property type="component" value="Unassembled WGS sequence"/>
</dbReference>
<keyword evidence="2" id="KW-1185">Reference proteome</keyword>
<organism evidence="1 2">
    <name type="scientific">Oryza meyeriana var. granulata</name>
    <dbReference type="NCBI Taxonomy" id="110450"/>
    <lineage>
        <taxon>Eukaryota</taxon>
        <taxon>Viridiplantae</taxon>
        <taxon>Streptophyta</taxon>
        <taxon>Embryophyta</taxon>
        <taxon>Tracheophyta</taxon>
        <taxon>Spermatophyta</taxon>
        <taxon>Magnoliopsida</taxon>
        <taxon>Liliopsida</taxon>
        <taxon>Poales</taxon>
        <taxon>Poaceae</taxon>
        <taxon>BOP clade</taxon>
        <taxon>Oryzoideae</taxon>
        <taxon>Oryzeae</taxon>
        <taxon>Oryzinae</taxon>
        <taxon>Oryza</taxon>
        <taxon>Oryza meyeriana</taxon>
    </lineage>
</organism>
<name>A0A6G1EEH7_9ORYZ</name>
<accession>A0A6G1EEH7</accession>
<reference evidence="1 2" key="1">
    <citation type="submission" date="2019-11" db="EMBL/GenBank/DDBJ databases">
        <title>Whole genome sequence of Oryza granulata.</title>
        <authorList>
            <person name="Li W."/>
        </authorList>
    </citation>
    <scope>NUCLEOTIDE SEQUENCE [LARGE SCALE GENOMIC DNA]</scope>
    <source>
        <strain evidence="2">cv. Menghai</strain>
        <tissue evidence="1">Leaf</tissue>
    </source>
</reference>
<sequence length="191" mass="20196">MVVPGEIAAIVATMPSCCVHLGIEAVAVPSMSRGLPEEDMAAKVKVAAMCCEHPGEVNSATMAAAVAVPSCPELKEGTMAMTVIERGLPFCRWFLGDRDAMVTSSITVGKNTTGDRISDELAGNSTTTSPALISLMIGHSGRGGLQLPRRTLDVVIREIFSPRATLYLGSIIISTQRINYLGSTLESLFLK</sequence>
<evidence type="ECO:0000313" key="1">
    <source>
        <dbReference type="EMBL" id="KAF0923188.1"/>
    </source>
</evidence>
<gene>
    <name evidence="1" type="ORF">E2562_003399</name>
</gene>
<protein>
    <submittedName>
        <fullName evidence="1">Uncharacterized protein</fullName>
    </submittedName>
</protein>
<comment type="caution">
    <text evidence="1">The sequence shown here is derived from an EMBL/GenBank/DDBJ whole genome shotgun (WGS) entry which is preliminary data.</text>
</comment>